<dbReference type="EMBL" id="ACGJ01002485">
    <property type="protein sequence ID" value="EES99755.1"/>
    <property type="molecule type" value="Genomic_DNA"/>
</dbReference>
<keyword evidence="1" id="KW-0343">GTPase activation</keyword>
<comment type="caution">
    <text evidence="8">The sequence shown here is derived from an EMBL/GenBank/DDBJ whole genome shotgun (WGS) entry which is preliminary data.</text>
</comment>
<evidence type="ECO:0000256" key="6">
    <source>
        <dbReference type="SAM" id="MobiDB-lite"/>
    </source>
</evidence>
<dbReference type="VEuPathDB" id="GiardiaDB:GL50581_3012"/>
<dbReference type="Pfam" id="PF01412">
    <property type="entry name" value="ArfGap"/>
    <property type="match status" value="1"/>
</dbReference>
<protein>
    <submittedName>
        <fullName evidence="8">ARF GAP</fullName>
    </submittedName>
</protein>
<dbReference type="SUPFAM" id="SSF57863">
    <property type="entry name" value="ArfGap/RecO-like zinc finger"/>
    <property type="match status" value="1"/>
</dbReference>
<feature type="domain" description="Arf-GAP" evidence="7">
    <location>
        <begin position="4"/>
        <end position="118"/>
    </location>
</feature>
<dbReference type="InterPro" id="IPR037278">
    <property type="entry name" value="ARFGAP/RecO"/>
</dbReference>
<reference evidence="8 9" key="1">
    <citation type="journal article" date="2009" name="PLoS Pathog.">
        <title>Draft genome sequencing of giardia intestinalis assemblage B isolate GS: is human giardiasis caused by two different species?</title>
        <authorList>
            <person name="Franzen O."/>
            <person name="Jerlstrom-Hultqvist J."/>
            <person name="Castro E."/>
            <person name="Sherwood E."/>
            <person name="Ankarklev J."/>
            <person name="Reiner D.S."/>
            <person name="Palm D."/>
            <person name="Andersson J.O."/>
            <person name="Andersson B."/>
            <person name="Svard S.G."/>
        </authorList>
    </citation>
    <scope>NUCLEOTIDE SEQUENCE [LARGE SCALE GENOMIC DNA]</scope>
    <source>
        <strain evidence="9">ATCC 50581 / GS clone H7</strain>
    </source>
</reference>
<dbReference type="OrthoDB" id="983479at2759"/>
<dbReference type="Gene3D" id="1.10.220.150">
    <property type="entry name" value="Arf GTPase activating protein"/>
    <property type="match status" value="1"/>
</dbReference>
<dbReference type="GO" id="GO:0000139">
    <property type="term" value="C:Golgi membrane"/>
    <property type="evidence" value="ECO:0007669"/>
    <property type="project" value="GOC"/>
</dbReference>
<dbReference type="Proteomes" id="UP000002488">
    <property type="component" value="Unassembled WGS sequence"/>
</dbReference>
<name>C6LW54_GIAIB</name>
<sequence length="161" mass="17919">MESDPLRNRLLAAQKATGTTCFDCGAKNPTWASIKLGIFLCMSCAGRHRSYGTHISFVRSLTLDKWTEDQVQLVEVGGNDSLLQYLQQEGISRPLQYQQTDLSSYRELLQERAAASYRNADPQKQSSSASSGSKAQPQAVVNTMVEDSPYRRTLGKIVRLE</sequence>
<feature type="compositionally biased region" description="Low complexity" evidence="6">
    <location>
        <begin position="120"/>
        <end position="139"/>
    </location>
</feature>
<dbReference type="GO" id="GO:0005096">
    <property type="term" value="F:GTPase activator activity"/>
    <property type="evidence" value="ECO:0007669"/>
    <property type="project" value="UniProtKB-KW"/>
</dbReference>
<keyword evidence="3 5" id="KW-0863">Zinc-finger</keyword>
<dbReference type="GO" id="GO:0048205">
    <property type="term" value="P:COPI coating of Golgi vesicle"/>
    <property type="evidence" value="ECO:0007669"/>
    <property type="project" value="TreeGrafter"/>
</dbReference>
<dbReference type="AlphaFoldDB" id="C6LW54"/>
<gene>
    <name evidence="8" type="ORF">GL50581_3012</name>
</gene>
<dbReference type="PANTHER" id="PTHR45686:SF4">
    <property type="entry name" value="ADP-RIBOSYLATION FACTOR GTPASE ACTIVATING PROTEIN 3, ISOFORM H"/>
    <property type="match status" value="1"/>
</dbReference>
<evidence type="ECO:0000256" key="2">
    <source>
        <dbReference type="ARBA" id="ARBA00022723"/>
    </source>
</evidence>
<accession>C6LW54</accession>
<evidence type="ECO:0000256" key="5">
    <source>
        <dbReference type="PROSITE-ProRule" id="PRU00288"/>
    </source>
</evidence>
<keyword evidence="4" id="KW-0862">Zinc</keyword>
<dbReference type="PROSITE" id="PS50115">
    <property type="entry name" value="ARFGAP"/>
    <property type="match status" value="1"/>
</dbReference>
<dbReference type="PANTHER" id="PTHR45686">
    <property type="entry name" value="ADP-RIBOSYLATION FACTOR GTPASE ACTIVATING PROTEIN 3, ISOFORM H-RELATED"/>
    <property type="match status" value="1"/>
</dbReference>
<organism evidence="8 9">
    <name type="scientific">Giardia intestinalis (strain ATCC 50581 / GS clone H7)</name>
    <name type="common">Giardia lamblia</name>
    <dbReference type="NCBI Taxonomy" id="598745"/>
    <lineage>
        <taxon>Eukaryota</taxon>
        <taxon>Metamonada</taxon>
        <taxon>Diplomonadida</taxon>
        <taxon>Hexamitidae</taxon>
        <taxon>Giardiinae</taxon>
        <taxon>Giardia</taxon>
    </lineage>
</organism>
<dbReference type="GO" id="GO:0008270">
    <property type="term" value="F:zinc ion binding"/>
    <property type="evidence" value="ECO:0007669"/>
    <property type="project" value="UniProtKB-KW"/>
</dbReference>
<dbReference type="InterPro" id="IPR001164">
    <property type="entry name" value="ArfGAP_dom"/>
</dbReference>
<dbReference type="PRINTS" id="PR00405">
    <property type="entry name" value="REVINTRACTNG"/>
</dbReference>
<evidence type="ECO:0000313" key="8">
    <source>
        <dbReference type="EMBL" id="EES99755.1"/>
    </source>
</evidence>
<keyword evidence="2" id="KW-0479">Metal-binding</keyword>
<proteinExistence type="predicted"/>
<dbReference type="InterPro" id="IPR038508">
    <property type="entry name" value="ArfGAP_dom_sf"/>
</dbReference>
<evidence type="ECO:0000256" key="4">
    <source>
        <dbReference type="ARBA" id="ARBA00022833"/>
    </source>
</evidence>
<evidence type="ECO:0000259" key="7">
    <source>
        <dbReference type="PROSITE" id="PS50115"/>
    </source>
</evidence>
<evidence type="ECO:0000313" key="9">
    <source>
        <dbReference type="Proteomes" id="UP000002488"/>
    </source>
</evidence>
<dbReference type="CDD" id="cd08831">
    <property type="entry name" value="ArfGap_ArfGap2_3_like"/>
    <property type="match status" value="1"/>
</dbReference>
<evidence type="ECO:0000256" key="1">
    <source>
        <dbReference type="ARBA" id="ARBA00022468"/>
    </source>
</evidence>
<dbReference type="OMA" id="NCAGRHR"/>
<feature type="region of interest" description="Disordered" evidence="6">
    <location>
        <begin position="116"/>
        <end position="144"/>
    </location>
</feature>
<evidence type="ECO:0000256" key="3">
    <source>
        <dbReference type="ARBA" id="ARBA00022771"/>
    </source>
</evidence>
<dbReference type="SMART" id="SM00105">
    <property type="entry name" value="ArfGap"/>
    <property type="match status" value="1"/>
</dbReference>